<evidence type="ECO:0000313" key="2">
    <source>
        <dbReference type="EMBL" id="EFH09312.1"/>
    </source>
</evidence>
<comment type="caution">
    <text evidence="2">The sequence shown here is derived from an EMBL/GenBank/DDBJ whole genome shotgun (WGS) entry which is preliminary data.</text>
</comment>
<dbReference type="Proteomes" id="UP000005324">
    <property type="component" value="Unassembled WGS sequence"/>
</dbReference>
<dbReference type="EMBL" id="ADVL01000822">
    <property type="protein sequence ID" value="EFH09312.1"/>
    <property type="molecule type" value="Genomic_DNA"/>
</dbReference>
<protein>
    <recommendedName>
        <fullName evidence="4">SpoVT/AbrB-like protein</fullName>
    </recommendedName>
</protein>
<dbReference type="AlphaFoldDB" id="D5RTQ7"/>
<reference evidence="2 3" key="1">
    <citation type="submission" date="2010-04" db="EMBL/GenBank/DDBJ databases">
        <authorList>
            <person name="Qin X."/>
            <person name="Bachman B."/>
            <person name="Battles P."/>
            <person name="Bell A."/>
            <person name="Bess C."/>
            <person name="Bickham C."/>
            <person name="Chaboub L."/>
            <person name="Chen D."/>
            <person name="Coyle M."/>
            <person name="Deiros D.R."/>
            <person name="Dinh H."/>
            <person name="Forbes L."/>
            <person name="Fowler G."/>
            <person name="Francisco L."/>
            <person name="Fu Q."/>
            <person name="Gubbala S."/>
            <person name="Hale W."/>
            <person name="Han Y."/>
            <person name="Hemphill L."/>
            <person name="Highlander S.K."/>
            <person name="Hirani K."/>
            <person name="Hogues M."/>
            <person name="Jackson L."/>
            <person name="Jakkamsetti A."/>
            <person name="Javaid M."/>
            <person name="Jiang H."/>
            <person name="Korchina V."/>
            <person name="Kovar C."/>
            <person name="Lara F."/>
            <person name="Lee S."/>
            <person name="Mata R."/>
            <person name="Mathew T."/>
            <person name="Moen C."/>
            <person name="Morales K."/>
            <person name="Munidasa M."/>
            <person name="Nazareth L."/>
            <person name="Ngo R."/>
            <person name="Nguyen L."/>
            <person name="Okwuonu G."/>
            <person name="Ongeri F."/>
            <person name="Patil S."/>
            <person name="Petrosino J."/>
            <person name="Pham C."/>
            <person name="Pham P."/>
            <person name="Pu L.-L."/>
            <person name="Puazo M."/>
            <person name="Raj R."/>
            <person name="Reid J."/>
            <person name="Rouhana J."/>
            <person name="Saada N."/>
            <person name="Shang Y."/>
            <person name="Simmons D."/>
            <person name="Thornton R."/>
            <person name="Warren J."/>
            <person name="Weissenberger G."/>
            <person name="Zhang J."/>
            <person name="Zhang L."/>
            <person name="Zhou C."/>
            <person name="Zhu D."/>
            <person name="Muzny D."/>
            <person name="Worley K."/>
            <person name="Gibbs R."/>
        </authorList>
    </citation>
    <scope>NUCLEOTIDE SEQUENCE [LARGE SCALE GENOMIC DNA]</scope>
    <source>
        <strain evidence="2 3">ATCC 49957</strain>
    </source>
</reference>
<evidence type="ECO:0000313" key="3">
    <source>
        <dbReference type="Proteomes" id="UP000005324"/>
    </source>
</evidence>
<dbReference type="OrthoDB" id="7173678at2"/>
<dbReference type="RefSeq" id="WP_007006260.1">
    <property type="nucleotide sequence ID" value="NZ_GG770991.1"/>
</dbReference>
<evidence type="ECO:0000256" key="1">
    <source>
        <dbReference type="SAM" id="MobiDB-lite"/>
    </source>
</evidence>
<name>D5RTQ7_9PROT</name>
<evidence type="ECO:0008006" key="4">
    <source>
        <dbReference type="Google" id="ProtNLM"/>
    </source>
</evidence>
<dbReference type="InterPro" id="IPR037914">
    <property type="entry name" value="SpoVT-AbrB_sf"/>
</dbReference>
<accession>D5RTQ7</accession>
<dbReference type="Gene3D" id="2.10.260.10">
    <property type="match status" value="1"/>
</dbReference>
<organism evidence="2 3">
    <name type="scientific">Pseudoroseomonas cervicalis ATCC 49957</name>
    <dbReference type="NCBI Taxonomy" id="525371"/>
    <lineage>
        <taxon>Bacteria</taxon>
        <taxon>Pseudomonadati</taxon>
        <taxon>Pseudomonadota</taxon>
        <taxon>Alphaproteobacteria</taxon>
        <taxon>Acetobacterales</taxon>
        <taxon>Roseomonadaceae</taxon>
        <taxon>Roseomonas</taxon>
    </lineage>
</organism>
<feature type="region of interest" description="Disordered" evidence="1">
    <location>
        <begin position="57"/>
        <end position="77"/>
    </location>
</feature>
<dbReference type="SUPFAM" id="SSF89447">
    <property type="entry name" value="AbrB/MazE/MraZ-like"/>
    <property type="match status" value="1"/>
</dbReference>
<dbReference type="HOGENOM" id="CLU_2635790_0_0_5"/>
<sequence>MSVMITKLVLTEGTQLVCLPEAVAFPEGVKEVEIVVRGDERILRPVKRGISDFLDKHNKPVDWPDRDEPPTTEREWD</sequence>
<proteinExistence type="predicted"/>
<keyword evidence="3" id="KW-1185">Reference proteome</keyword>
<gene>
    <name evidence="2" type="ORF">HMPREF0731_4469</name>
</gene>